<proteinExistence type="predicted"/>
<dbReference type="Proteomes" id="UP000002255">
    <property type="component" value="Chromosome"/>
</dbReference>
<dbReference type="EMBL" id="CP001821">
    <property type="protein sequence ID" value="ACZ32123.1"/>
    <property type="molecule type" value="Genomic_DNA"/>
</dbReference>
<dbReference type="GO" id="GO:0005975">
    <property type="term" value="P:carbohydrate metabolic process"/>
    <property type="evidence" value="ECO:0007669"/>
    <property type="project" value="UniProtKB-ARBA"/>
</dbReference>
<evidence type="ECO:0000313" key="2">
    <source>
        <dbReference type="Proteomes" id="UP000002255"/>
    </source>
</evidence>
<protein>
    <submittedName>
        <fullName evidence="1">Uncharacterized protein</fullName>
    </submittedName>
</protein>
<reference evidence="1 2" key="2">
    <citation type="journal article" date="2010" name="Stand. Genomic Sci.">
        <title>Complete genome sequence of Xylanimonas cellulosilytica type strain (XIL07).</title>
        <authorList>
            <person name="Foster B."/>
            <person name="Pukall R."/>
            <person name="Abt B."/>
            <person name="Nolan M."/>
            <person name="Glavina Del Rio T."/>
            <person name="Chen F."/>
            <person name="Lucas S."/>
            <person name="Tice H."/>
            <person name="Pitluck S."/>
            <person name="Cheng J.-F."/>
            <person name="Chertkov O."/>
            <person name="Brettin T."/>
            <person name="Han C."/>
            <person name="Detter J.C."/>
            <person name="Bruce D."/>
            <person name="Goodwin L."/>
            <person name="Ivanova N."/>
            <person name="Mavromatis K."/>
            <person name="Pati A."/>
            <person name="Mikhailova N."/>
            <person name="Chen A."/>
            <person name="Palaniappan K."/>
            <person name="Land M."/>
            <person name="Hauser L."/>
            <person name="Chang Y.-J."/>
            <person name="Jeffries C.D."/>
            <person name="Chain P."/>
            <person name="Rohde M."/>
            <person name="Goeker M."/>
            <person name="Bristow J."/>
            <person name="Eisen J.A."/>
            <person name="Markowitz V."/>
            <person name="Hugenholtz P."/>
            <person name="Kyrpides N.C."/>
            <person name="Klenk H.-P."/>
            <person name="Lapidus A."/>
        </authorList>
    </citation>
    <scope>NUCLEOTIDE SEQUENCE [LARGE SCALE GENOMIC DNA]</scope>
    <source>
        <strain evidence="2">DSM 15894 / CECT 5975 / LMG 20990 / XIL07</strain>
    </source>
</reference>
<dbReference type="AlphaFoldDB" id="D1BZZ5"/>
<evidence type="ECO:0000313" key="1">
    <source>
        <dbReference type="EMBL" id="ACZ32123.1"/>
    </source>
</evidence>
<sequence>MTLTVNHRSDPPDAAVYVAPRVELMASPRALTTFDGFVVSGCAFGSEVEGVEVEVSVAGVTRTGVVEAGHWTVAFEDGALSHRHAGVRAVTARLIDAWFNPAQVTEWVTVDEFVDGFVHVDGGHDLEGEVGPGGTLVATGELGLGTHEQGRELVVMLVRDDDEAVVVSTGLVEAGWHHGEWVARLPLCAVGRGTYRIRALLTDKVCASLTRLAVGRPFRLA</sequence>
<dbReference type="InterPro" id="IPR013783">
    <property type="entry name" value="Ig-like_fold"/>
</dbReference>
<organism evidence="1 2">
    <name type="scientific">Xylanimonas cellulosilytica (strain DSM 15894 / JCM 12276 / CECT 5975 / KCTC 9989 / LMG 20990 / NBRC 107835 / XIL07)</name>
    <dbReference type="NCBI Taxonomy" id="446471"/>
    <lineage>
        <taxon>Bacteria</taxon>
        <taxon>Bacillati</taxon>
        <taxon>Actinomycetota</taxon>
        <taxon>Actinomycetes</taxon>
        <taxon>Micrococcales</taxon>
        <taxon>Promicromonosporaceae</taxon>
        <taxon>Xylanimonas</taxon>
    </lineage>
</organism>
<dbReference type="RefSeq" id="WP_012879865.1">
    <property type="nucleotide sequence ID" value="NC_013530.1"/>
</dbReference>
<gene>
    <name evidence="1" type="ordered locus">Xcel_3122</name>
</gene>
<dbReference type="HOGENOM" id="CLU_1250250_0_0_11"/>
<reference evidence="2" key="1">
    <citation type="submission" date="2009-11" db="EMBL/GenBank/DDBJ databases">
        <title>The complete chromosome of Xylanimonas cellulosilytica DSM 15894.</title>
        <authorList>
            <consortium name="US DOE Joint Genome Institute (JGI-PGF)"/>
            <person name="Lucas S."/>
            <person name="Copeland A."/>
            <person name="Lapidus A."/>
            <person name="Glavina del Rio T."/>
            <person name="Dalin E."/>
            <person name="Tice H."/>
            <person name="Bruce D."/>
            <person name="Goodwin L."/>
            <person name="Pitluck S."/>
            <person name="Kyrpides N."/>
            <person name="Mavromatis K."/>
            <person name="Ivanova N."/>
            <person name="Mikhailova N."/>
            <person name="Foster B."/>
            <person name="Clum A."/>
            <person name="Brettin T."/>
            <person name="Detter J.C."/>
            <person name="Han C."/>
            <person name="Larimer F."/>
            <person name="Land M."/>
            <person name="Hauser L."/>
            <person name="Markowitz V."/>
            <person name="Cheng J.F."/>
            <person name="Hugenholtz P."/>
            <person name="Woyke T."/>
            <person name="Wu D."/>
            <person name="Gehrich-Schroeter G."/>
            <person name="Schneider S."/>
            <person name="Pukall S.R."/>
            <person name="Klenk H.P."/>
            <person name="Eisen J.A."/>
        </authorList>
    </citation>
    <scope>NUCLEOTIDE SEQUENCE [LARGE SCALE GENOMIC DNA]</scope>
    <source>
        <strain evidence="2">DSM 15894 / CECT 5975 / LMG 20990 / XIL07</strain>
    </source>
</reference>
<dbReference type="KEGG" id="xce:Xcel_3122"/>
<keyword evidence="2" id="KW-1185">Reference proteome</keyword>
<dbReference type="Gene3D" id="2.60.40.10">
    <property type="entry name" value="Immunoglobulins"/>
    <property type="match status" value="1"/>
</dbReference>
<dbReference type="STRING" id="446471.Xcel_3122"/>
<name>D1BZZ5_XYLCX</name>
<accession>D1BZZ5</accession>